<dbReference type="EMBL" id="JFHC01000052">
    <property type="protein sequence ID" value="KDR39748.1"/>
    <property type="molecule type" value="Genomic_DNA"/>
</dbReference>
<reference evidence="11 12" key="1">
    <citation type="submission" date="2014-03" db="EMBL/GenBank/DDBJ databases">
        <title>Draft Genome Sequences of Four Burkholderia Strains.</title>
        <authorList>
            <person name="Liu X.Y."/>
            <person name="Li C.X."/>
            <person name="Xu J.H."/>
        </authorList>
    </citation>
    <scope>NUCLEOTIDE SEQUENCE [LARGE SCALE GENOMIC DNA]</scope>
    <source>
        <strain evidence="11 12">DSM 50014</strain>
    </source>
</reference>
<dbReference type="CDD" id="cd00383">
    <property type="entry name" value="trans_reg_C"/>
    <property type="match status" value="1"/>
</dbReference>
<feature type="modified residue" description="4-aspartylphosphate" evidence="6">
    <location>
        <position position="51"/>
    </location>
</feature>
<dbReference type="InterPro" id="IPR039420">
    <property type="entry name" value="WalR-like"/>
</dbReference>
<dbReference type="InterPro" id="IPR011006">
    <property type="entry name" value="CheY-like_superfamily"/>
</dbReference>
<dbReference type="Gene3D" id="6.10.250.690">
    <property type="match status" value="1"/>
</dbReference>
<evidence type="ECO:0000256" key="5">
    <source>
        <dbReference type="ARBA" id="ARBA00023163"/>
    </source>
</evidence>
<dbReference type="Gene3D" id="3.40.50.2300">
    <property type="match status" value="1"/>
</dbReference>
<feature type="region of interest" description="Disordered" evidence="8">
    <location>
        <begin position="222"/>
        <end position="244"/>
    </location>
</feature>
<dbReference type="FunFam" id="3.40.50.2300:FF:000002">
    <property type="entry name" value="DNA-binding response regulator PhoP"/>
    <property type="match status" value="1"/>
</dbReference>
<organism evidence="11 12">
    <name type="scientific">Caballeronia glathei</name>
    <dbReference type="NCBI Taxonomy" id="60547"/>
    <lineage>
        <taxon>Bacteria</taxon>
        <taxon>Pseudomonadati</taxon>
        <taxon>Pseudomonadota</taxon>
        <taxon>Betaproteobacteria</taxon>
        <taxon>Burkholderiales</taxon>
        <taxon>Burkholderiaceae</taxon>
        <taxon>Caballeronia</taxon>
    </lineage>
</organism>
<dbReference type="InterPro" id="IPR001789">
    <property type="entry name" value="Sig_transdc_resp-reg_receiver"/>
</dbReference>
<feature type="compositionally biased region" description="Polar residues" evidence="8">
    <location>
        <begin position="277"/>
        <end position="292"/>
    </location>
</feature>
<evidence type="ECO:0000259" key="9">
    <source>
        <dbReference type="PROSITE" id="PS50110"/>
    </source>
</evidence>
<dbReference type="PROSITE" id="PS51755">
    <property type="entry name" value="OMPR_PHOB"/>
    <property type="match status" value="1"/>
</dbReference>
<keyword evidence="2" id="KW-0902">Two-component regulatory system</keyword>
<dbReference type="PANTHER" id="PTHR48111">
    <property type="entry name" value="REGULATOR OF RPOS"/>
    <property type="match status" value="1"/>
</dbReference>
<dbReference type="PANTHER" id="PTHR48111:SF67">
    <property type="entry name" value="TRANSCRIPTIONAL REGULATORY PROTEIN TCTD"/>
    <property type="match status" value="1"/>
</dbReference>
<dbReference type="STRING" id="60547.GCA_000751215_06825"/>
<feature type="DNA-binding region" description="OmpR/PhoB-type" evidence="7">
    <location>
        <begin position="124"/>
        <end position="220"/>
    </location>
</feature>
<gene>
    <name evidence="11" type="ORF">BG61_30150</name>
</gene>
<comment type="caution">
    <text evidence="11">The sequence shown here is derived from an EMBL/GenBank/DDBJ whole genome shotgun (WGS) entry which is preliminary data.</text>
</comment>
<keyword evidence="4 7" id="KW-0238">DNA-binding</keyword>
<evidence type="ECO:0000256" key="3">
    <source>
        <dbReference type="ARBA" id="ARBA00023015"/>
    </source>
</evidence>
<evidence type="ECO:0000256" key="1">
    <source>
        <dbReference type="ARBA" id="ARBA00022553"/>
    </source>
</evidence>
<evidence type="ECO:0000256" key="6">
    <source>
        <dbReference type="PROSITE-ProRule" id="PRU00169"/>
    </source>
</evidence>
<evidence type="ECO:0000256" key="8">
    <source>
        <dbReference type="SAM" id="MobiDB-lite"/>
    </source>
</evidence>
<evidence type="ECO:0000313" key="12">
    <source>
        <dbReference type="Proteomes" id="UP000027466"/>
    </source>
</evidence>
<evidence type="ECO:0000256" key="7">
    <source>
        <dbReference type="PROSITE-ProRule" id="PRU01091"/>
    </source>
</evidence>
<name>A0A069PGD9_9BURK</name>
<evidence type="ECO:0000256" key="2">
    <source>
        <dbReference type="ARBA" id="ARBA00023012"/>
    </source>
</evidence>
<dbReference type="RefSeq" id="WP_075584233.1">
    <property type="nucleotide sequence ID" value="NZ_CADFFX010000032.1"/>
</dbReference>
<dbReference type="PROSITE" id="PS50110">
    <property type="entry name" value="RESPONSE_REGULATORY"/>
    <property type="match status" value="1"/>
</dbReference>
<protein>
    <submittedName>
        <fullName evidence="11">Transcriptional regulator</fullName>
    </submittedName>
</protein>
<dbReference type="GO" id="GO:0006355">
    <property type="term" value="P:regulation of DNA-templated transcription"/>
    <property type="evidence" value="ECO:0007669"/>
    <property type="project" value="InterPro"/>
</dbReference>
<sequence>MRILIAEDDSILADGLVRSLRQSGYAVDHVKNGAEADTALSLQTFDLLILDLGLPLMSGLEVLRRLRARNSQMPVLILTAADSVDERVKGLDLGADDYMAKPFALNELEARVRALTRRGAGGGPTVVKHGSLAFDQVGRIASINDQVIELSARELGVLEVLLQRIGRLVSKEQLVNHLCEWGEEVSNNAIEVYVHRLRKKIEPSGARIMTVRGLGYSLEKNTGAASGNAAATPSGAQTATRPGANAAQGPAAAIAAGASAPATTAAAAGTVARADTSGASPDANASANTPSGANPMPASHHYK</sequence>
<dbReference type="SMART" id="SM00862">
    <property type="entry name" value="Trans_reg_C"/>
    <property type="match status" value="1"/>
</dbReference>
<keyword evidence="3" id="KW-0805">Transcription regulation</keyword>
<dbReference type="Gene3D" id="1.10.10.10">
    <property type="entry name" value="Winged helix-like DNA-binding domain superfamily/Winged helix DNA-binding domain"/>
    <property type="match status" value="1"/>
</dbReference>
<feature type="region of interest" description="Disordered" evidence="8">
    <location>
        <begin position="273"/>
        <end position="303"/>
    </location>
</feature>
<feature type="domain" description="OmpR/PhoB-type" evidence="10">
    <location>
        <begin position="124"/>
        <end position="220"/>
    </location>
</feature>
<keyword evidence="1 6" id="KW-0597">Phosphoprotein</keyword>
<dbReference type="GO" id="GO:0000976">
    <property type="term" value="F:transcription cis-regulatory region binding"/>
    <property type="evidence" value="ECO:0007669"/>
    <property type="project" value="TreeGrafter"/>
</dbReference>
<keyword evidence="5" id="KW-0804">Transcription</keyword>
<dbReference type="InterPro" id="IPR036388">
    <property type="entry name" value="WH-like_DNA-bd_sf"/>
</dbReference>
<dbReference type="Pfam" id="PF00486">
    <property type="entry name" value="Trans_reg_C"/>
    <property type="match status" value="1"/>
</dbReference>
<feature type="domain" description="Response regulatory" evidence="9">
    <location>
        <begin position="2"/>
        <end position="116"/>
    </location>
</feature>
<dbReference type="Pfam" id="PF00072">
    <property type="entry name" value="Response_reg"/>
    <property type="match status" value="1"/>
</dbReference>
<accession>A0A069PGD9</accession>
<dbReference type="SUPFAM" id="SSF52172">
    <property type="entry name" value="CheY-like"/>
    <property type="match status" value="1"/>
</dbReference>
<evidence type="ECO:0000313" key="11">
    <source>
        <dbReference type="EMBL" id="KDR39748.1"/>
    </source>
</evidence>
<keyword evidence="12" id="KW-1185">Reference proteome</keyword>
<dbReference type="GO" id="GO:0032993">
    <property type="term" value="C:protein-DNA complex"/>
    <property type="evidence" value="ECO:0007669"/>
    <property type="project" value="TreeGrafter"/>
</dbReference>
<evidence type="ECO:0000259" key="10">
    <source>
        <dbReference type="PROSITE" id="PS51755"/>
    </source>
</evidence>
<dbReference type="SMART" id="SM00448">
    <property type="entry name" value="REC"/>
    <property type="match status" value="1"/>
</dbReference>
<proteinExistence type="predicted"/>
<evidence type="ECO:0000256" key="4">
    <source>
        <dbReference type="ARBA" id="ARBA00023125"/>
    </source>
</evidence>
<dbReference type="InterPro" id="IPR001867">
    <property type="entry name" value="OmpR/PhoB-type_DNA-bd"/>
</dbReference>
<dbReference type="Proteomes" id="UP000027466">
    <property type="component" value="Unassembled WGS sequence"/>
</dbReference>
<dbReference type="CDD" id="cd17624">
    <property type="entry name" value="REC_OmpR_PmrA-like"/>
    <property type="match status" value="1"/>
</dbReference>
<dbReference type="GO" id="GO:0000156">
    <property type="term" value="F:phosphorelay response regulator activity"/>
    <property type="evidence" value="ECO:0007669"/>
    <property type="project" value="TreeGrafter"/>
</dbReference>
<dbReference type="AlphaFoldDB" id="A0A069PGD9"/>
<dbReference type="GO" id="GO:0005829">
    <property type="term" value="C:cytosol"/>
    <property type="evidence" value="ECO:0007669"/>
    <property type="project" value="TreeGrafter"/>
</dbReference>